<keyword evidence="1" id="KW-0812">Transmembrane</keyword>
<evidence type="ECO:0000313" key="3">
    <source>
        <dbReference type="Proteomes" id="UP000219669"/>
    </source>
</evidence>
<feature type="transmembrane region" description="Helical" evidence="1">
    <location>
        <begin position="103"/>
        <end position="127"/>
    </location>
</feature>
<keyword evidence="1" id="KW-0472">Membrane</keyword>
<evidence type="ECO:0000313" key="2">
    <source>
        <dbReference type="EMBL" id="SOD64825.1"/>
    </source>
</evidence>
<name>A0A286E1Q8_9NEIS</name>
<protein>
    <submittedName>
        <fullName evidence="2">Uncharacterized protein</fullName>
    </submittedName>
</protein>
<sequence>MVFIFCIILMYFGIFAYKTATHRLISMNKLLLPILLLYLASLFLPSAALGNSEPKIGMEFVSSGLLFFFLLPYSLPFYANIFLFITCSALHSGRTVRFYFSEITIILILSSLMFLEIFSWGYLAWLFSGCFAWANYHVVQKEKNPSLFIKTSLFCVLLTLSAWQLGEYQRRQPEMQKADYFQHQSAVFVSPLFFKF</sequence>
<dbReference type="RefSeq" id="WP_097113143.1">
    <property type="nucleotide sequence ID" value="NZ_OCNF01000001.1"/>
</dbReference>
<feature type="transmembrane region" description="Helical" evidence="1">
    <location>
        <begin position="147"/>
        <end position="166"/>
    </location>
</feature>
<evidence type="ECO:0000256" key="1">
    <source>
        <dbReference type="SAM" id="Phobius"/>
    </source>
</evidence>
<keyword evidence="1" id="KW-1133">Transmembrane helix</keyword>
<dbReference type="EMBL" id="OCNF01000001">
    <property type="protein sequence ID" value="SOD64825.1"/>
    <property type="molecule type" value="Genomic_DNA"/>
</dbReference>
<organism evidence="2 3">
    <name type="scientific">Alysiella filiformis DSM 16848</name>
    <dbReference type="NCBI Taxonomy" id="1120981"/>
    <lineage>
        <taxon>Bacteria</taxon>
        <taxon>Pseudomonadati</taxon>
        <taxon>Pseudomonadota</taxon>
        <taxon>Betaproteobacteria</taxon>
        <taxon>Neisseriales</taxon>
        <taxon>Neisseriaceae</taxon>
        <taxon>Alysiella</taxon>
    </lineage>
</organism>
<dbReference type="Proteomes" id="UP000219669">
    <property type="component" value="Unassembled WGS sequence"/>
</dbReference>
<proteinExistence type="predicted"/>
<reference evidence="2 3" key="1">
    <citation type="submission" date="2017-09" db="EMBL/GenBank/DDBJ databases">
        <authorList>
            <person name="Ehlers B."/>
            <person name="Leendertz F.H."/>
        </authorList>
    </citation>
    <scope>NUCLEOTIDE SEQUENCE [LARGE SCALE GENOMIC DNA]</scope>
    <source>
        <strain evidence="2 3">DSM 16848</strain>
    </source>
</reference>
<feature type="transmembrane region" description="Helical" evidence="1">
    <location>
        <begin position="66"/>
        <end position="91"/>
    </location>
</feature>
<keyword evidence="3" id="KW-1185">Reference proteome</keyword>
<accession>A0A286E1Q8</accession>
<gene>
    <name evidence="2" type="ORF">SAMN02746062_00053</name>
</gene>
<dbReference type="AlphaFoldDB" id="A0A286E1Q8"/>